<dbReference type="RefSeq" id="XP_007836931.1">
    <property type="nucleotide sequence ID" value="XM_007838740.1"/>
</dbReference>
<dbReference type="GeneID" id="19275172"/>
<proteinExistence type="predicted"/>
<accession>W3WY73</accession>
<dbReference type="eggNOG" id="KOG4754">
    <property type="taxonomic scope" value="Eukaryota"/>
</dbReference>
<dbReference type="InParanoid" id="W3WY73"/>
<evidence type="ECO:0008006" key="4">
    <source>
        <dbReference type="Google" id="ProtNLM"/>
    </source>
</evidence>
<dbReference type="PANTHER" id="PTHR48100:SF54">
    <property type="entry name" value="PHOSPHATASE SPAC5H10.03-RELATED"/>
    <property type="match status" value="1"/>
</dbReference>
<evidence type="ECO:0000313" key="2">
    <source>
        <dbReference type="EMBL" id="ETS78097.1"/>
    </source>
</evidence>
<gene>
    <name evidence="2" type="ORF">PFICI_10159</name>
</gene>
<sequence>MAPIVHLVRHAQGYHNLNHENEKLPDPDLTELGLQQCRNLRDAFEHHDKITHLVASPLRRTLYTCLYSFEPVVKRGKVVIALPDAQELSLNPCDHGSDVAKIKAEFGDKVDFSQCWEGWNDKSPSSRYYPDPTKLDARAKDARRYLRDLAKQHGDDAQIVLVTHGGFVHFLTGDWEGIPKGGATGWANTECRSYEFKDPSGEDPEAKLQETNSSWRRRRGSAVGLTETEHRQLRQVVQDMVEEENRVDLEAREKAANGKAN</sequence>
<evidence type="ECO:0000256" key="1">
    <source>
        <dbReference type="SAM" id="MobiDB-lite"/>
    </source>
</evidence>
<dbReference type="SUPFAM" id="SSF53254">
    <property type="entry name" value="Phosphoglycerate mutase-like"/>
    <property type="match status" value="1"/>
</dbReference>
<dbReference type="KEGG" id="pfy:PFICI_10159"/>
<dbReference type="OMA" id="HDKITHL"/>
<dbReference type="EMBL" id="KI912115">
    <property type="protein sequence ID" value="ETS78097.1"/>
    <property type="molecule type" value="Genomic_DNA"/>
</dbReference>
<dbReference type="SMART" id="SM00855">
    <property type="entry name" value="PGAM"/>
    <property type="match status" value="1"/>
</dbReference>
<dbReference type="GO" id="GO:0005737">
    <property type="term" value="C:cytoplasm"/>
    <property type="evidence" value="ECO:0007669"/>
    <property type="project" value="TreeGrafter"/>
</dbReference>
<dbReference type="HOGENOM" id="CLU_039184_1_0_1"/>
<dbReference type="PANTHER" id="PTHR48100">
    <property type="entry name" value="BROAD-SPECIFICITY PHOSPHATASE YOR283W-RELATED"/>
    <property type="match status" value="1"/>
</dbReference>
<dbReference type="InterPro" id="IPR029033">
    <property type="entry name" value="His_PPase_superfam"/>
</dbReference>
<feature type="region of interest" description="Disordered" evidence="1">
    <location>
        <begin position="196"/>
        <end position="224"/>
    </location>
</feature>
<feature type="compositionally biased region" description="Basic and acidic residues" evidence="1">
    <location>
        <begin position="196"/>
        <end position="208"/>
    </location>
</feature>
<dbReference type="Gene3D" id="3.40.50.1240">
    <property type="entry name" value="Phosphoglycerate mutase-like"/>
    <property type="match status" value="1"/>
</dbReference>
<evidence type="ECO:0000313" key="3">
    <source>
        <dbReference type="Proteomes" id="UP000030651"/>
    </source>
</evidence>
<dbReference type="AlphaFoldDB" id="W3WY73"/>
<dbReference type="GO" id="GO:0016791">
    <property type="term" value="F:phosphatase activity"/>
    <property type="evidence" value="ECO:0007669"/>
    <property type="project" value="TreeGrafter"/>
</dbReference>
<reference evidence="3" key="1">
    <citation type="journal article" date="2015" name="BMC Genomics">
        <title>Genomic and transcriptomic analysis of the endophytic fungus Pestalotiopsis fici reveals its lifestyle and high potential for synthesis of natural products.</title>
        <authorList>
            <person name="Wang X."/>
            <person name="Zhang X."/>
            <person name="Liu L."/>
            <person name="Xiang M."/>
            <person name="Wang W."/>
            <person name="Sun X."/>
            <person name="Che Y."/>
            <person name="Guo L."/>
            <person name="Liu G."/>
            <person name="Guo L."/>
            <person name="Wang C."/>
            <person name="Yin W.B."/>
            <person name="Stadler M."/>
            <person name="Zhang X."/>
            <person name="Liu X."/>
        </authorList>
    </citation>
    <scope>NUCLEOTIDE SEQUENCE [LARGE SCALE GENOMIC DNA]</scope>
    <source>
        <strain evidence="3">W106-1 / CGMCC3.15140</strain>
    </source>
</reference>
<name>W3WY73_PESFW</name>
<dbReference type="InterPro" id="IPR013078">
    <property type="entry name" value="His_Pase_superF_clade-1"/>
</dbReference>
<organism evidence="2 3">
    <name type="scientific">Pestalotiopsis fici (strain W106-1 / CGMCC3.15140)</name>
    <dbReference type="NCBI Taxonomy" id="1229662"/>
    <lineage>
        <taxon>Eukaryota</taxon>
        <taxon>Fungi</taxon>
        <taxon>Dikarya</taxon>
        <taxon>Ascomycota</taxon>
        <taxon>Pezizomycotina</taxon>
        <taxon>Sordariomycetes</taxon>
        <taxon>Xylariomycetidae</taxon>
        <taxon>Amphisphaeriales</taxon>
        <taxon>Sporocadaceae</taxon>
        <taxon>Pestalotiopsis</taxon>
    </lineage>
</organism>
<dbReference type="Proteomes" id="UP000030651">
    <property type="component" value="Unassembled WGS sequence"/>
</dbReference>
<dbReference type="Pfam" id="PF00300">
    <property type="entry name" value="His_Phos_1"/>
    <property type="match status" value="1"/>
</dbReference>
<dbReference type="OrthoDB" id="496981at2759"/>
<dbReference type="InterPro" id="IPR050275">
    <property type="entry name" value="PGM_Phosphatase"/>
</dbReference>
<protein>
    <recommendedName>
        <fullName evidence="4">Phosphoglycerate mutase-like protein</fullName>
    </recommendedName>
</protein>
<keyword evidence="3" id="KW-1185">Reference proteome</keyword>
<dbReference type="CDD" id="cd07067">
    <property type="entry name" value="HP_PGM_like"/>
    <property type="match status" value="1"/>
</dbReference>